<organism evidence="1">
    <name type="scientific">Rhizophora mucronata</name>
    <name type="common">Asiatic mangrove</name>
    <dbReference type="NCBI Taxonomy" id="61149"/>
    <lineage>
        <taxon>Eukaryota</taxon>
        <taxon>Viridiplantae</taxon>
        <taxon>Streptophyta</taxon>
        <taxon>Embryophyta</taxon>
        <taxon>Tracheophyta</taxon>
        <taxon>Spermatophyta</taxon>
        <taxon>Magnoliopsida</taxon>
        <taxon>eudicotyledons</taxon>
        <taxon>Gunneridae</taxon>
        <taxon>Pentapetalae</taxon>
        <taxon>rosids</taxon>
        <taxon>fabids</taxon>
        <taxon>Malpighiales</taxon>
        <taxon>Rhizophoraceae</taxon>
        <taxon>Rhizophora</taxon>
    </lineage>
</organism>
<protein>
    <submittedName>
        <fullName evidence="1">Uncharacterized protein</fullName>
    </submittedName>
</protein>
<evidence type="ECO:0000313" key="1">
    <source>
        <dbReference type="EMBL" id="MBX70303.1"/>
    </source>
</evidence>
<dbReference type="AlphaFoldDB" id="A0A2P2QTI1"/>
<accession>A0A2P2QTI1</accession>
<proteinExistence type="predicted"/>
<name>A0A2P2QTI1_RHIMU</name>
<reference evidence="1" key="1">
    <citation type="submission" date="2018-02" db="EMBL/GenBank/DDBJ databases">
        <title>Rhizophora mucronata_Transcriptome.</title>
        <authorList>
            <person name="Meera S.P."/>
            <person name="Sreeshan A."/>
            <person name="Augustine A."/>
        </authorList>
    </citation>
    <scope>NUCLEOTIDE SEQUENCE</scope>
    <source>
        <tissue evidence="1">Leaf</tissue>
    </source>
</reference>
<dbReference type="EMBL" id="GGEC01089819">
    <property type="protein sequence ID" value="MBX70303.1"/>
    <property type="molecule type" value="Transcribed_RNA"/>
</dbReference>
<sequence length="50" mass="5788">MGYRGMSEKKKSLHLPHCSIFKKDLLTSTKEKWKRICSTDSRSLFVRATG</sequence>